<feature type="region of interest" description="Disordered" evidence="1">
    <location>
        <begin position="1"/>
        <end position="29"/>
    </location>
</feature>
<feature type="compositionally biased region" description="Basic and acidic residues" evidence="1">
    <location>
        <begin position="1"/>
        <end position="26"/>
    </location>
</feature>
<proteinExistence type="predicted"/>
<dbReference type="Proteomes" id="UP001419268">
    <property type="component" value="Unassembled WGS sequence"/>
</dbReference>
<sequence length="59" mass="6467">MKNSDDEKQRGTKIERRRASGGEGRARLTPNKCGVNLTGGGWVCVFNAMSSLKNLSDLR</sequence>
<evidence type="ECO:0000313" key="2">
    <source>
        <dbReference type="EMBL" id="KAK9133257.1"/>
    </source>
</evidence>
<gene>
    <name evidence="2" type="ORF">Scep_012785</name>
</gene>
<evidence type="ECO:0000256" key="1">
    <source>
        <dbReference type="SAM" id="MobiDB-lite"/>
    </source>
</evidence>
<comment type="caution">
    <text evidence="2">The sequence shown here is derived from an EMBL/GenBank/DDBJ whole genome shotgun (WGS) entry which is preliminary data.</text>
</comment>
<evidence type="ECO:0000313" key="3">
    <source>
        <dbReference type="Proteomes" id="UP001419268"/>
    </source>
</evidence>
<name>A0AAP0JG67_9MAGN</name>
<dbReference type="AlphaFoldDB" id="A0AAP0JG67"/>
<reference evidence="2 3" key="1">
    <citation type="submission" date="2024-01" db="EMBL/GenBank/DDBJ databases">
        <title>Genome assemblies of Stephania.</title>
        <authorList>
            <person name="Yang L."/>
        </authorList>
    </citation>
    <scope>NUCLEOTIDE SEQUENCE [LARGE SCALE GENOMIC DNA]</scope>
    <source>
        <strain evidence="2">JXDWG</strain>
        <tissue evidence="2">Leaf</tissue>
    </source>
</reference>
<protein>
    <submittedName>
        <fullName evidence="2">Uncharacterized protein</fullName>
    </submittedName>
</protein>
<accession>A0AAP0JG67</accession>
<keyword evidence="3" id="KW-1185">Reference proteome</keyword>
<dbReference type="EMBL" id="JBBNAG010000005">
    <property type="protein sequence ID" value="KAK9133257.1"/>
    <property type="molecule type" value="Genomic_DNA"/>
</dbReference>
<organism evidence="2 3">
    <name type="scientific">Stephania cephalantha</name>
    <dbReference type="NCBI Taxonomy" id="152367"/>
    <lineage>
        <taxon>Eukaryota</taxon>
        <taxon>Viridiplantae</taxon>
        <taxon>Streptophyta</taxon>
        <taxon>Embryophyta</taxon>
        <taxon>Tracheophyta</taxon>
        <taxon>Spermatophyta</taxon>
        <taxon>Magnoliopsida</taxon>
        <taxon>Ranunculales</taxon>
        <taxon>Menispermaceae</taxon>
        <taxon>Menispermoideae</taxon>
        <taxon>Cissampelideae</taxon>
        <taxon>Stephania</taxon>
    </lineage>
</organism>